<organism evidence="2 3">
    <name type="scientific">Meloidogyne hapla</name>
    <name type="common">Root-knot nematode worm</name>
    <dbReference type="NCBI Taxonomy" id="6305"/>
    <lineage>
        <taxon>Eukaryota</taxon>
        <taxon>Metazoa</taxon>
        <taxon>Ecdysozoa</taxon>
        <taxon>Nematoda</taxon>
        <taxon>Chromadorea</taxon>
        <taxon>Rhabditida</taxon>
        <taxon>Tylenchina</taxon>
        <taxon>Tylenchomorpha</taxon>
        <taxon>Tylenchoidea</taxon>
        <taxon>Meloidogynidae</taxon>
        <taxon>Meloidogyninae</taxon>
        <taxon>Meloidogyne</taxon>
    </lineage>
</organism>
<feature type="compositionally biased region" description="Basic residues" evidence="1">
    <location>
        <begin position="150"/>
        <end position="166"/>
    </location>
</feature>
<feature type="compositionally biased region" description="Polar residues" evidence="1">
    <location>
        <begin position="28"/>
        <end position="40"/>
    </location>
</feature>
<reference evidence="3" key="1">
    <citation type="submission" date="2016-11" db="UniProtKB">
        <authorList>
            <consortium name="WormBaseParasite"/>
        </authorList>
    </citation>
    <scope>IDENTIFICATION</scope>
</reference>
<feature type="region of interest" description="Disordered" evidence="1">
    <location>
        <begin position="141"/>
        <end position="166"/>
    </location>
</feature>
<sequence length="256" mass="28823">MDKGKSIAPSSSNDNERDGRYSALPENPEQQPFSNPNFTFQPHPFPHEMHATNTFNQNSARYGRIPPVPTFTIPDNPSNDPDGYYWKKVQQIYDGKPLSYAANPSQSVGQRLQTPPQMNEQNFQQPLNVQSLHGDSVNHPNVGATFVPCGKKKRKNNVSHEGKKHKNQGIIGAEHGFHTSSPSQFQHTHHHNPQPYSLGNEPFLSSSSNDQTNFYNQDYHDLAGYFADDFHENTLEGIIDEHQNQGFEGKNNSQNA</sequence>
<feature type="region of interest" description="Disordered" evidence="1">
    <location>
        <begin position="1"/>
        <end position="51"/>
    </location>
</feature>
<proteinExistence type="predicted"/>
<protein>
    <submittedName>
        <fullName evidence="3">Uncharacterized protein</fullName>
    </submittedName>
</protein>
<evidence type="ECO:0000313" key="3">
    <source>
        <dbReference type="WBParaSite" id="MhA1_Contig586.frz3.gene7"/>
    </source>
</evidence>
<keyword evidence="2" id="KW-1185">Reference proteome</keyword>
<dbReference type="AlphaFoldDB" id="A0A1I8BV51"/>
<evidence type="ECO:0000313" key="2">
    <source>
        <dbReference type="Proteomes" id="UP000095281"/>
    </source>
</evidence>
<feature type="region of interest" description="Disordered" evidence="1">
    <location>
        <begin position="178"/>
        <end position="209"/>
    </location>
</feature>
<dbReference type="Proteomes" id="UP000095281">
    <property type="component" value="Unplaced"/>
</dbReference>
<name>A0A1I8BV51_MELHA</name>
<dbReference type="WBParaSite" id="MhA1_Contig586.frz3.gene7">
    <property type="protein sequence ID" value="MhA1_Contig586.frz3.gene7"/>
    <property type="gene ID" value="MhA1_Contig586.frz3.gene7"/>
</dbReference>
<evidence type="ECO:0000256" key="1">
    <source>
        <dbReference type="SAM" id="MobiDB-lite"/>
    </source>
</evidence>
<accession>A0A1I8BV51</accession>